<organism evidence="2 3">
    <name type="scientific">Botrytis elliptica</name>
    <dbReference type="NCBI Taxonomy" id="278938"/>
    <lineage>
        <taxon>Eukaryota</taxon>
        <taxon>Fungi</taxon>
        <taxon>Dikarya</taxon>
        <taxon>Ascomycota</taxon>
        <taxon>Pezizomycotina</taxon>
        <taxon>Leotiomycetes</taxon>
        <taxon>Helotiales</taxon>
        <taxon>Sclerotiniaceae</taxon>
        <taxon>Botrytis</taxon>
    </lineage>
</organism>
<feature type="compositionally biased region" description="Basic residues" evidence="1">
    <location>
        <begin position="161"/>
        <end position="170"/>
    </location>
</feature>
<dbReference type="AlphaFoldDB" id="A0A4Z1JUS0"/>
<name>A0A4Z1JUS0_9HELO</name>
<protein>
    <submittedName>
        <fullName evidence="2">Uncharacterized protein</fullName>
    </submittedName>
</protein>
<evidence type="ECO:0000256" key="1">
    <source>
        <dbReference type="SAM" id="MobiDB-lite"/>
    </source>
</evidence>
<feature type="compositionally biased region" description="Low complexity" evidence="1">
    <location>
        <begin position="146"/>
        <end position="155"/>
    </location>
</feature>
<evidence type="ECO:0000313" key="2">
    <source>
        <dbReference type="EMBL" id="TGO72637.1"/>
    </source>
</evidence>
<gene>
    <name evidence="2" type="ORF">BELL_0433g00080</name>
</gene>
<feature type="region of interest" description="Disordered" evidence="1">
    <location>
        <begin position="62"/>
        <end position="88"/>
    </location>
</feature>
<evidence type="ECO:0000313" key="3">
    <source>
        <dbReference type="Proteomes" id="UP000297229"/>
    </source>
</evidence>
<comment type="caution">
    <text evidence="2">The sequence shown here is derived from an EMBL/GenBank/DDBJ whole genome shotgun (WGS) entry which is preliminary data.</text>
</comment>
<dbReference type="EMBL" id="PQXM01000431">
    <property type="protein sequence ID" value="TGO72637.1"/>
    <property type="molecule type" value="Genomic_DNA"/>
</dbReference>
<dbReference type="STRING" id="278938.A0A4Z1JUS0"/>
<accession>A0A4Z1JUS0</accession>
<feature type="region of interest" description="Disordered" evidence="1">
    <location>
        <begin position="143"/>
        <end position="233"/>
    </location>
</feature>
<dbReference type="Proteomes" id="UP000297229">
    <property type="component" value="Unassembled WGS sequence"/>
</dbReference>
<reference evidence="2 3" key="1">
    <citation type="submission" date="2017-12" db="EMBL/GenBank/DDBJ databases">
        <title>Comparative genomics of Botrytis spp.</title>
        <authorList>
            <person name="Valero-Jimenez C.A."/>
            <person name="Tapia P."/>
            <person name="Veloso J."/>
            <person name="Silva-Moreno E."/>
            <person name="Staats M."/>
            <person name="Valdes J.H."/>
            <person name="Van Kan J.A.L."/>
        </authorList>
    </citation>
    <scope>NUCLEOTIDE SEQUENCE [LARGE SCALE GENOMIC DNA]</scope>
    <source>
        <strain evidence="2 3">Be9601</strain>
    </source>
</reference>
<proteinExistence type="predicted"/>
<sequence length="344" mass="37751">MGELDELVTTLLGTFTSGIRLLRARHKRQTNSSRKIDHENCEETLLIKSFKQSRSDIREAYTRESIKSGPKFSKGDAPHSHSKPAKARSSLSTILSRLNTAFTSAVALFSQGKVKPADQELFIKLSNKSRAETITALDSLSKRLSKSSSSLVSRDPATRSPNHRRKRRQTPHPPPPIPTKPTALGPATKNGWIRPKPTKKDIPKSKPQTRKATLTKSTLKEKSAPSQSFTLLEEKQEALPKRAAENRKSGFSFASDSTKLGEIPDSRITRLLPDPGTGTSSHNQYSRYYPTAVAFPLAPYQPAPRKRRFGVRKLWKCRSGEEGLGYGHGIGIGSGNGSGSGRAG</sequence>
<keyword evidence="3" id="KW-1185">Reference proteome</keyword>